<evidence type="ECO:0000256" key="1">
    <source>
        <dbReference type="SAM" id="MobiDB-lite"/>
    </source>
</evidence>
<accession>A0A7W7ZI14</accession>
<dbReference type="Gene3D" id="3.40.50.410">
    <property type="entry name" value="von Willebrand factor, type A domain"/>
    <property type="match status" value="1"/>
</dbReference>
<evidence type="ECO:0000313" key="3">
    <source>
        <dbReference type="EMBL" id="MBB5060277.1"/>
    </source>
</evidence>
<gene>
    <name evidence="3" type="ORF">HDF16_005013</name>
</gene>
<evidence type="ECO:0000313" key="4">
    <source>
        <dbReference type="Proteomes" id="UP000540989"/>
    </source>
</evidence>
<comment type="caution">
    <text evidence="3">The sequence shown here is derived from an EMBL/GenBank/DDBJ whole genome shotgun (WGS) entry which is preliminary data.</text>
</comment>
<evidence type="ECO:0008006" key="5">
    <source>
        <dbReference type="Google" id="ProtNLM"/>
    </source>
</evidence>
<organism evidence="3 4">
    <name type="scientific">Granulicella aggregans</name>
    <dbReference type="NCBI Taxonomy" id="474949"/>
    <lineage>
        <taxon>Bacteria</taxon>
        <taxon>Pseudomonadati</taxon>
        <taxon>Acidobacteriota</taxon>
        <taxon>Terriglobia</taxon>
        <taxon>Terriglobales</taxon>
        <taxon>Acidobacteriaceae</taxon>
        <taxon>Granulicella</taxon>
    </lineage>
</organism>
<keyword evidence="2" id="KW-0732">Signal</keyword>
<proteinExistence type="predicted"/>
<dbReference type="EMBL" id="JACHIP010000011">
    <property type="protein sequence ID" value="MBB5060277.1"/>
    <property type="molecule type" value="Genomic_DNA"/>
</dbReference>
<feature type="signal peptide" evidence="2">
    <location>
        <begin position="1"/>
        <end position="17"/>
    </location>
</feature>
<dbReference type="InterPro" id="IPR036465">
    <property type="entry name" value="vWFA_dom_sf"/>
</dbReference>
<dbReference type="AlphaFoldDB" id="A0A7W7ZI14"/>
<reference evidence="3 4" key="1">
    <citation type="submission" date="2020-08" db="EMBL/GenBank/DDBJ databases">
        <title>Genomic Encyclopedia of Type Strains, Phase IV (KMG-V): Genome sequencing to study the core and pangenomes of soil and plant-associated prokaryotes.</title>
        <authorList>
            <person name="Whitman W."/>
        </authorList>
    </citation>
    <scope>NUCLEOTIDE SEQUENCE [LARGE SCALE GENOMIC DNA]</scope>
    <source>
        <strain evidence="3 4">M8UP14</strain>
    </source>
</reference>
<keyword evidence="4" id="KW-1185">Reference proteome</keyword>
<feature type="region of interest" description="Disordered" evidence="1">
    <location>
        <begin position="330"/>
        <end position="355"/>
    </location>
</feature>
<dbReference type="SUPFAM" id="SSF53300">
    <property type="entry name" value="vWA-like"/>
    <property type="match status" value="1"/>
</dbReference>
<protein>
    <recommendedName>
        <fullName evidence="5">VWFA domain-containing protein</fullName>
    </recommendedName>
</protein>
<dbReference type="Proteomes" id="UP000540989">
    <property type="component" value="Unassembled WGS sequence"/>
</dbReference>
<sequence length="355" mass="38709">MHFVRACCLTLSVAVCAGQSVDSRQPYTFHAYTDVVQVPTMVLTPMRASYPSLSVDSFSVSFDSGPVSHPEHVRLEGDDPLQFAVLLDVSQENGRWLAKSLVNARGQLVPELFNGGDRISVFASDCVLIRSREATPASIPELHAGIKDVLASTALHQSDQGSNCGEKHRLWDVIASTITQLQPLQGRRVLMVLSDGVDRGSKLTWEEVRRYAVRSGVTIMGIRPTQGGAPSSMFAPDKRQPSKTVAEDIFAIFCGGTGGIAFYDTPKTVDSTFIRAVSLIRKRYILEFVSPTNATAGDHSIDISIPDHRAIVRVTGATFLLHHQEIGEDPSVIPSNDSNAPQFGKRKILVQPQSR</sequence>
<name>A0A7W7ZI14_9BACT</name>
<evidence type="ECO:0000256" key="2">
    <source>
        <dbReference type="SAM" id="SignalP"/>
    </source>
</evidence>
<feature type="chain" id="PRO_5031529687" description="VWFA domain-containing protein" evidence="2">
    <location>
        <begin position="18"/>
        <end position="355"/>
    </location>
</feature>